<dbReference type="InterPro" id="IPR002159">
    <property type="entry name" value="CD36_fam"/>
</dbReference>
<evidence type="ECO:0000256" key="2">
    <source>
        <dbReference type="ARBA" id="ARBA00010532"/>
    </source>
</evidence>
<dbReference type="GO" id="GO:0005737">
    <property type="term" value="C:cytoplasm"/>
    <property type="evidence" value="ECO:0007669"/>
    <property type="project" value="TreeGrafter"/>
</dbReference>
<evidence type="ECO:0000256" key="1">
    <source>
        <dbReference type="ARBA" id="ARBA00004370"/>
    </source>
</evidence>
<evidence type="ECO:0000256" key="6">
    <source>
        <dbReference type="ARBA" id="ARBA00023180"/>
    </source>
</evidence>
<keyword evidence="5 7" id="KW-0472">Membrane</keyword>
<evidence type="ECO:0000313" key="9">
    <source>
        <dbReference type="Proteomes" id="UP001196413"/>
    </source>
</evidence>
<comment type="caution">
    <text evidence="8">The sequence shown here is derived from an EMBL/GenBank/DDBJ whole genome shotgun (WGS) entry which is preliminary data.</text>
</comment>
<keyword evidence="9" id="KW-1185">Reference proteome</keyword>
<sequence length="524" mass="59447">MSFCRKIILACSVLIGLVAVIIGIIVLTVIEGAVNKTVLSRDYLGYESFNGSKRLNPMTERWARPPYFMQLQVWMYDLVNEAEVLRGAAKPRVRQVGPFTFLEHQWKSPIHFDKNDSRVFYRNNHVYYFNDSLSCPDCLLSRRVTIPNVVFQKLVDFAARGYFEKFLVGIVLNAVKTESPFVNVTVEEALFKGYHDPLLDFICSRKVLQTLCDFVQVPKHIGFLYGQNGTDDGLYEVSTGLGDAFEISKVFTYNNLTVMPESTWDSADAREIRGTDGQLFPPFLQENQDLEIFAGPICRTVTLEFREKSEFRDVVAYRYALPSHIYDPSIATNRGFCNKNNTPTYFNSSVQIPGCLPKGFLDIGRCLPGAPRIYISQAHFLNSDREVQFSVDGMDIPDEANDNTFIEVEPTTGVPINVKRITQINVGMRKGNLRMTSNMNNVILPVLWMNETIRFDNGTRAQLGQLISIKRLLFVSGVSLLTVGLLIWFAVIVTFVVFTILEHRREDEQGLLQDGAAEEEIEDI</sequence>
<dbReference type="PANTHER" id="PTHR11923:SF51">
    <property type="entry name" value="LYSOSOME MEMBRANE PROTEIN 2"/>
    <property type="match status" value="1"/>
</dbReference>
<dbReference type="PANTHER" id="PTHR11923">
    <property type="entry name" value="SCAVENGER RECEPTOR CLASS B TYPE-1 SR-B1"/>
    <property type="match status" value="1"/>
</dbReference>
<protein>
    <submittedName>
        <fullName evidence="8">CD36</fullName>
    </submittedName>
</protein>
<dbReference type="GO" id="GO:0005044">
    <property type="term" value="F:scavenger receptor activity"/>
    <property type="evidence" value="ECO:0007669"/>
    <property type="project" value="TreeGrafter"/>
</dbReference>
<gene>
    <name evidence="8" type="primary">SCAV-3</name>
    <name evidence="8" type="ORF">KIN20_004026</name>
</gene>
<dbReference type="EMBL" id="JAHQIW010000540">
    <property type="protein sequence ID" value="KAJ1348673.1"/>
    <property type="molecule type" value="Genomic_DNA"/>
</dbReference>
<accession>A0AAD5QE59</accession>
<dbReference type="Proteomes" id="UP001196413">
    <property type="component" value="Unassembled WGS sequence"/>
</dbReference>
<comment type="subcellular location">
    <subcellularLocation>
        <location evidence="1">Membrane</location>
    </subcellularLocation>
</comment>
<comment type="similarity">
    <text evidence="2">Belongs to the CD36 family.</text>
</comment>
<evidence type="ECO:0000256" key="4">
    <source>
        <dbReference type="ARBA" id="ARBA00022989"/>
    </source>
</evidence>
<organism evidence="8 9">
    <name type="scientific">Parelaphostrongylus tenuis</name>
    <name type="common">Meningeal worm</name>
    <dbReference type="NCBI Taxonomy" id="148309"/>
    <lineage>
        <taxon>Eukaryota</taxon>
        <taxon>Metazoa</taxon>
        <taxon>Ecdysozoa</taxon>
        <taxon>Nematoda</taxon>
        <taxon>Chromadorea</taxon>
        <taxon>Rhabditida</taxon>
        <taxon>Rhabditina</taxon>
        <taxon>Rhabditomorpha</taxon>
        <taxon>Strongyloidea</taxon>
        <taxon>Metastrongylidae</taxon>
        <taxon>Parelaphostrongylus</taxon>
    </lineage>
</organism>
<evidence type="ECO:0000256" key="3">
    <source>
        <dbReference type="ARBA" id="ARBA00022692"/>
    </source>
</evidence>
<dbReference type="AlphaFoldDB" id="A0AAD5QE59"/>
<dbReference type="PRINTS" id="PR01609">
    <property type="entry name" value="CD36FAMILY"/>
</dbReference>
<name>A0AAD5QE59_PARTN</name>
<proteinExistence type="inferred from homology"/>
<reference evidence="8" key="1">
    <citation type="submission" date="2021-06" db="EMBL/GenBank/DDBJ databases">
        <title>Parelaphostrongylus tenuis whole genome reference sequence.</title>
        <authorList>
            <person name="Garwood T.J."/>
            <person name="Larsen P.A."/>
            <person name="Fountain-Jones N.M."/>
            <person name="Garbe J.R."/>
            <person name="Macchietto M.G."/>
            <person name="Kania S.A."/>
            <person name="Gerhold R.W."/>
            <person name="Richards J.E."/>
            <person name="Wolf T.M."/>
        </authorList>
    </citation>
    <scope>NUCLEOTIDE SEQUENCE</scope>
    <source>
        <strain evidence="8">MNPRO001-30</strain>
        <tissue evidence="8">Meninges</tissue>
    </source>
</reference>
<feature type="transmembrane region" description="Helical" evidence="7">
    <location>
        <begin position="7"/>
        <end position="30"/>
    </location>
</feature>
<dbReference type="GO" id="GO:0016020">
    <property type="term" value="C:membrane"/>
    <property type="evidence" value="ECO:0007669"/>
    <property type="project" value="UniProtKB-SubCell"/>
</dbReference>
<feature type="transmembrane region" description="Helical" evidence="7">
    <location>
        <begin position="472"/>
        <end position="501"/>
    </location>
</feature>
<dbReference type="Pfam" id="PF01130">
    <property type="entry name" value="CD36"/>
    <property type="match status" value="1"/>
</dbReference>
<keyword evidence="3 7" id="KW-0812">Transmembrane</keyword>
<evidence type="ECO:0000256" key="5">
    <source>
        <dbReference type="ARBA" id="ARBA00023136"/>
    </source>
</evidence>
<keyword evidence="6" id="KW-0325">Glycoprotein</keyword>
<evidence type="ECO:0000256" key="7">
    <source>
        <dbReference type="SAM" id="Phobius"/>
    </source>
</evidence>
<keyword evidence="4 7" id="KW-1133">Transmembrane helix</keyword>
<evidence type="ECO:0000313" key="8">
    <source>
        <dbReference type="EMBL" id="KAJ1348673.1"/>
    </source>
</evidence>